<dbReference type="Gene3D" id="3.40.50.300">
    <property type="entry name" value="P-loop containing nucleotide triphosphate hydrolases"/>
    <property type="match status" value="1"/>
</dbReference>
<feature type="domain" description="Sigma-54 factor interaction" evidence="14">
    <location>
        <begin position="218"/>
        <end position="446"/>
    </location>
</feature>
<dbReference type="InterPro" id="IPR025944">
    <property type="entry name" value="Sigma_54_int_dom_CS"/>
</dbReference>
<dbReference type="OrthoDB" id="9761019at2"/>
<evidence type="ECO:0000256" key="5">
    <source>
        <dbReference type="ARBA" id="ARBA00022840"/>
    </source>
</evidence>
<evidence type="ECO:0000256" key="9">
    <source>
        <dbReference type="ARBA" id="ARBA00023159"/>
    </source>
</evidence>
<evidence type="ECO:0000256" key="11">
    <source>
        <dbReference type="ARBA" id="ARBA00023231"/>
    </source>
</evidence>
<dbReference type="NCBIfam" id="TIGR01817">
    <property type="entry name" value="nifA"/>
    <property type="match status" value="1"/>
</dbReference>
<dbReference type="Pfam" id="PF01590">
    <property type="entry name" value="GAF"/>
    <property type="match status" value="1"/>
</dbReference>
<evidence type="ECO:0000259" key="14">
    <source>
        <dbReference type="PROSITE" id="PS50045"/>
    </source>
</evidence>
<keyword evidence="5" id="KW-0067">ATP-binding</keyword>
<dbReference type="InterPro" id="IPR027417">
    <property type="entry name" value="P-loop_NTPase"/>
</dbReference>
<dbReference type="GO" id="GO:0043565">
    <property type="term" value="F:sequence-specific DNA binding"/>
    <property type="evidence" value="ECO:0007669"/>
    <property type="project" value="InterPro"/>
</dbReference>
<evidence type="ECO:0000313" key="15">
    <source>
        <dbReference type="EMBL" id="AVI02155.1"/>
    </source>
</evidence>
<dbReference type="InterPro" id="IPR029016">
    <property type="entry name" value="GAF-like_dom_sf"/>
</dbReference>
<dbReference type="Gene3D" id="3.30.450.40">
    <property type="match status" value="1"/>
</dbReference>
<evidence type="ECO:0000256" key="13">
    <source>
        <dbReference type="SAM" id="MobiDB-lite"/>
    </source>
</evidence>
<dbReference type="FunFam" id="3.40.50.300:FF:000006">
    <property type="entry name" value="DNA-binding transcriptional regulator NtrC"/>
    <property type="match status" value="1"/>
</dbReference>
<dbReference type="AlphaFoldDB" id="A0A2P0ZWG2"/>
<dbReference type="Gene3D" id="1.10.10.60">
    <property type="entry name" value="Homeodomain-like"/>
    <property type="match status" value="1"/>
</dbReference>
<keyword evidence="8 12" id="KW-0238">DNA-binding</keyword>
<sequence>MGSAEKVVFEPAYKDVALAGVYEISKILTGAQSLDRTLGAVIAVLASFMQMRRGFILALDEDGEPEITASSDASAKGGGAKTLLPQKVIDHIVATGVPMVIEDVSTHQYFTGTAYRHLLPPMTKVSFLGVPIKVDGVAKGTLTVDREWNNKLDFRLEDDVRLLTMVANLIGQAMRMHALIARDRDRLIKEQHRLEKALVEVGGASKPANAPRGKFDFIIGESPGIKTLLQKIEIAARSNATVLLRGETGAGKELFARAVHENSPRAKCAFVKVNCAALPESVIESELFGHEKGSFTGAVSQRAGRFELADGGTLFLDEIGEISASFQAKLLRVLQEGEFERVGGAKTLKVDVRIVCATNRNLEEAVARGDFRADLYYRINVVTLLIPPLRERPGDIKLLAKRFLDAFSRENGLDKSFAPPALERLSHCAFPGNVRELENCVRRTATLAGGAEIVEADLACAQGCCLSATLWKGHNALTGLHNQPTPQPGMPPITARPTPEPYKAAPEPYAPAPPRPPAPEAYVPEPPLEPALSPCAEHAADALERGLPIDCPSPDHCPVVHPGKSERERLIEALEKTGWVQAKAARLLGLTPRQIGYALRKQNIDIKKF</sequence>
<evidence type="ECO:0000256" key="6">
    <source>
        <dbReference type="ARBA" id="ARBA00023012"/>
    </source>
</evidence>
<dbReference type="Proteomes" id="UP000239089">
    <property type="component" value="Unassembled WGS sequence"/>
</dbReference>
<keyword evidence="9 12" id="KW-0010">Activator</keyword>
<keyword evidence="11 12" id="KW-0535">Nitrogen fixation</keyword>
<keyword evidence="6 12" id="KW-0902">Two-component regulatory system</keyword>
<evidence type="ECO:0000256" key="10">
    <source>
        <dbReference type="ARBA" id="ARBA00023163"/>
    </source>
</evidence>
<evidence type="ECO:0000256" key="2">
    <source>
        <dbReference type="ARBA" id="ARBA00011135"/>
    </source>
</evidence>
<proteinExistence type="predicted"/>
<dbReference type="GO" id="GO:0009399">
    <property type="term" value="P:nitrogen fixation"/>
    <property type="evidence" value="ECO:0007669"/>
    <property type="project" value="UniProtKB-UniRule"/>
</dbReference>
<dbReference type="PROSITE" id="PS00688">
    <property type="entry name" value="SIGMA54_INTERACT_3"/>
    <property type="match status" value="1"/>
</dbReference>
<comment type="function">
    <text evidence="1 12">Required for activation of most nif operons, which are directly involved in nitrogen fixation.</text>
</comment>
<name>A0A2P0ZWG2_9HYPH</name>
<dbReference type="PANTHER" id="PTHR32071:SF117">
    <property type="entry name" value="PTS-DEPENDENT DIHYDROXYACETONE KINASE OPERON REGULATORY PROTEIN-RELATED"/>
    <property type="match status" value="1"/>
</dbReference>
<feature type="region of interest" description="Disordered" evidence="13">
    <location>
        <begin position="483"/>
        <end position="515"/>
    </location>
</feature>
<dbReference type="PROSITE" id="PS00675">
    <property type="entry name" value="SIGMA54_INTERACT_1"/>
    <property type="match status" value="1"/>
</dbReference>
<dbReference type="Pfam" id="PF02954">
    <property type="entry name" value="HTH_8"/>
    <property type="match status" value="1"/>
</dbReference>
<evidence type="ECO:0000313" key="16">
    <source>
        <dbReference type="EMBL" id="PPQ31410.1"/>
    </source>
</evidence>
<dbReference type="InterPro" id="IPR003018">
    <property type="entry name" value="GAF"/>
</dbReference>
<dbReference type="SMART" id="SM00382">
    <property type="entry name" value="AAA"/>
    <property type="match status" value="1"/>
</dbReference>
<dbReference type="Pfam" id="PF25601">
    <property type="entry name" value="AAA_lid_14"/>
    <property type="match status" value="1"/>
</dbReference>
<dbReference type="PROSITE" id="PS00676">
    <property type="entry name" value="SIGMA54_INTERACT_2"/>
    <property type="match status" value="1"/>
</dbReference>
<keyword evidence="7 12" id="KW-0805">Transcription regulation</keyword>
<dbReference type="InterPro" id="IPR002197">
    <property type="entry name" value="HTH_Fis"/>
</dbReference>
<dbReference type="CDD" id="cd00009">
    <property type="entry name" value="AAA"/>
    <property type="match status" value="1"/>
</dbReference>
<evidence type="ECO:0000256" key="7">
    <source>
        <dbReference type="ARBA" id="ARBA00023015"/>
    </source>
</evidence>
<dbReference type="InterPro" id="IPR010113">
    <property type="entry name" value="Nif-specific_regulatory_prot"/>
</dbReference>
<dbReference type="SUPFAM" id="SSF52540">
    <property type="entry name" value="P-loop containing nucleoside triphosphate hydrolases"/>
    <property type="match status" value="1"/>
</dbReference>
<dbReference type="SMART" id="SM00065">
    <property type="entry name" value="GAF"/>
    <property type="match status" value="1"/>
</dbReference>
<keyword evidence="17" id="KW-1185">Reference proteome</keyword>
<dbReference type="GO" id="GO:0003700">
    <property type="term" value="F:DNA-binding transcription factor activity"/>
    <property type="evidence" value="ECO:0007669"/>
    <property type="project" value="UniProtKB-UniRule"/>
</dbReference>
<keyword evidence="4" id="KW-0547">Nucleotide-binding</keyword>
<organism evidence="15">
    <name type="scientific">Rhodoblastus sphagnicola</name>
    <dbReference type="NCBI Taxonomy" id="333368"/>
    <lineage>
        <taxon>Bacteria</taxon>
        <taxon>Pseudomonadati</taxon>
        <taxon>Pseudomonadota</taxon>
        <taxon>Alphaproteobacteria</taxon>
        <taxon>Hyphomicrobiales</taxon>
        <taxon>Rhodoblastaceae</taxon>
        <taxon>Rhodoblastus</taxon>
    </lineage>
</organism>
<evidence type="ECO:0000256" key="3">
    <source>
        <dbReference type="ARBA" id="ARBA00015308"/>
    </source>
</evidence>
<dbReference type="PRINTS" id="PR01590">
    <property type="entry name" value="HTHFIS"/>
</dbReference>
<dbReference type="Gene3D" id="1.10.8.60">
    <property type="match status" value="1"/>
</dbReference>
<dbReference type="InterPro" id="IPR025943">
    <property type="entry name" value="Sigma_54_int_dom_ATP-bd_2"/>
</dbReference>
<keyword evidence="10 12" id="KW-0804">Transcription</keyword>
<evidence type="ECO:0000256" key="12">
    <source>
        <dbReference type="RuleBase" id="RU368029"/>
    </source>
</evidence>
<dbReference type="InterPro" id="IPR058031">
    <property type="entry name" value="AAA_lid_NorR"/>
</dbReference>
<dbReference type="PANTHER" id="PTHR32071">
    <property type="entry name" value="TRANSCRIPTIONAL REGULATORY PROTEIN"/>
    <property type="match status" value="1"/>
</dbReference>
<dbReference type="InterPro" id="IPR002078">
    <property type="entry name" value="Sigma_54_int"/>
</dbReference>
<protein>
    <recommendedName>
        <fullName evidence="3 12">Nif-specific regulatory protein</fullName>
    </recommendedName>
</protein>
<dbReference type="RefSeq" id="WP_104507516.1">
    <property type="nucleotide sequence ID" value="NZ_JACIGC010000009.1"/>
</dbReference>
<dbReference type="InterPro" id="IPR025662">
    <property type="entry name" value="Sigma_54_int_dom_ATP-bd_1"/>
</dbReference>
<dbReference type="EMBL" id="NHSJ01000057">
    <property type="protein sequence ID" value="PPQ31410.1"/>
    <property type="molecule type" value="Genomic_DNA"/>
</dbReference>
<dbReference type="GO" id="GO:0000160">
    <property type="term" value="P:phosphorelay signal transduction system"/>
    <property type="evidence" value="ECO:0007669"/>
    <property type="project" value="UniProtKB-UniRule"/>
</dbReference>
<evidence type="ECO:0000256" key="4">
    <source>
        <dbReference type="ARBA" id="ARBA00022741"/>
    </source>
</evidence>
<dbReference type="EMBL" id="MG839118">
    <property type="protein sequence ID" value="AVI02155.1"/>
    <property type="molecule type" value="Genomic_DNA"/>
</dbReference>
<dbReference type="SUPFAM" id="SSF55781">
    <property type="entry name" value="GAF domain-like"/>
    <property type="match status" value="1"/>
</dbReference>
<gene>
    <name evidence="15" type="primary">nifA</name>
    <name evidence="16" type="ORF">CCR94_08875</name>
</gene>
<evidence type="ECO:0000256" key="1">
    <source>
        <dbReference type="ARBA" id="ARBA00002167"/>
    </source>
</evidence>
<dbReference type="PROSITE" id="PS50045">
    <property type="entry name" value="SIGMA54_INTERACT_4"/>
    <property type="match status" value="1"/>
</dbReference>
<dbReference type="GO" id="GO:0005524">
    <property type="term" value="F:ATP binding"/>
    <property type="evidence" value="ECO:0007669"/>
    <property type="project" value="UniProtKB-KW"/>
</dbReference>
<dbReference type="InterPro" id="IPR003593">
    <property type="entry name" value="AAA+_ATPase"/>
</dbReference>
<comment type="subunit">
    <text evidence="2 12">Interacts with sigma-54.</text>
</comment>
<dbReference type="Pfam" id="PF00158">
    <property type="entry name" value="Sigma54_activat"/>
    <property type="match status" value="1"/>
</dbReference>
<accession>A0A2P0ZWG2</accession>
<evidence type="ECO:0000256" key="8">
    <source>
        <dbReference type="ARBA" id="ARBA00023125"/>
    </source>
</evidence>
<reference evidence="15 17" key="1">
    <citation type="journal article" date="2018" name="Arch. Microbiol.">
        <title>New insights into the metabolic potential of the phototrophic purple bacterium Rhodopila globiformis DSM 161(T) from its draft genome sequence and evidence for a vanadium-dependent nitrogenase.</title>
        <authorList>
            <person name="Imhoff J.F."/>
            <person name="Rahn T."/>
            <person name="Kunzel S."/>
            <person name="Neulinger S.C."/>
        </authorList>
    </citation>
    <scope>NUCLEOTIDE SEQUENCE</scope>
    <source>
        <strain evidence="16 17">DSM 16996</strain>
        <strain evidence="15">RS</strain>
    </source>
</reference>
<evidence type="ECO:0000313" key="17">
    <source>
        <dbReference type="Proteomes" id="UP000239089"/>
    </source>
</evidence>